<sequence>MTNSSSHDVSVDYHKPWSSACGHVARRPRFAISVFFVGAAISCFFLFKSDYAFRYLPGNSRSYTYEGLDAILANASMDDKTVILTTSNRAWSRPGSIVDLFLESYRIGNQTNRLLNHLVIISMDQEAHNRCLSIGIDFHCYNLKTQGFNFSTEAFFMTSEYLEMMWRRIDLLSYVLEIGYNFVFTDADILWFRDPFPRFHEDADFQIACDSYKGNSYDKNNKPNGGFTYVKSNPRTIKFYKFWYAARRLYPGKHDQDVLNKIKYHSFINRIGLQMRFLDTAFFGGFCEPSRDFNLVCTMHANCCVGLENKINDLKIILQDWKKFTSVTVPVPVPVRSPTWNAPQKCLTSFQTRHSP</sequence>
<reference evidence="4 5" key="1">
    <citation type="submission" date="2021-09" db="EMBL/GenBank/DDBJ databases">
        <title>Genomic insights and catalytic innovation underlie evolution of tropane alkaloids biosynthesis.</title>
        <authorList>
            <person name="Wang Y.-J."/>
            <person name="Tian T."/>
            <person name="Huang J.-P."/>
            <person name="Huang S.-X."/>
        </authorList>
    </citation>
    <scope>NUCLEOTIDE SEQUENCE [LARGE SCALE GENOMIC DNA]</scope>
    <source>
        <strain evidence="4">KIB-2018</strain>
        <tissue evidence="4">Leaf</tissue>
    </source>
</reference>
<proteinExistence type="inferred from homology"/>
<dbReference type="PANTHER" id="PTHR46038:SF13">
    <property type="entry name" value="GLYCOSYLTRANSFERASE"/>
    <property type="match status" value="1"/>
</dbReference>
<evidence type="ECO:0000313" key="4">
    <source>
        <dbReference type="EMBL" id="KAJ8771895.1"/>
    </source>
</evidence>
<organism evidence="4 5">
    <name type="scientific">Erythroxylum novogranatense</name>
    <dbReference type="NCBI Taxonomy" id="1862640"/>
    <lineage>
        <taxon>Eukaryota</taxon>
        <taxon>Viridiplantae</taxon>
        <taxon>Streptophyta</taxon>
        <taxon>Embryophyta</taxon>
        <taxon>Tracheophyta</taxon>
        <taxon>Spermatophyta</taxon>
        <taxon>Magnoliopsida</taxon>
        <taxon>eudicotyledons</taxon>
        <taxon>Gunneridae</taxon>
        <taxon>Pentapetalae</taxon>
        <taxon>rosids</taxon>
        <taxon>fabids</taxon>
        <taxon>Malpighiales</taxon>
        <taxon>Erythroxylaceae</taxon>
        <taxon>Erythroxylum</taxon>
    </lineage>
</organism>
<gene>
    <name evidence="4" type="ORF">K2173_027072</name>
</gene>
<dbReference type="EMBL" id="JAIWQS010000002">
    <property type="protein sequence ID" value="KAJ8771895.1"/>
    <property type="molecule type" value="Genomic_DNA"/>
</dbReference>
<keyword evidence="2" id="KW-1133">Transmembrane helix</keyword>
<protein>
    <recommendedName>
        <fullName evidence="2">Glycosyltransferase</fullName>
        <ecNumber evidence="2">2.4.2.-</ecNumber>
    </recommendedName>
</protein>
<feature type="domain" description="Nucleotide-diphospho-sugar transferase" evidence="3">
    <location>
        <begin position="114"/>
        <end position="314"/>
    </location>
</feature>
<comment type="subcellular location">
    <subcellularLocation>
        <location evidence="2">Golgi apparatus membrane</location>
        <topology evidence="2">Single-pass type II membrane protein</topology>
    </subcellularLocation>
</comment>
<dbReference type="InterPro" id="IPR005069">
    <property type="entry name" value="Nucl-diP-sugar_transferase"/>
</dbReference>
<dbReference type="PANTHER" id="PTHR46038">
    <property type="entry name" value="EXPRESSED PROTEIN-RELATED"/>
    <property type="match status" value="1"/>
</dbReference>
<dbReference type="EC" id="2.4.2.-" evidence="2"/>
<dbReference type="GO" id="GO:0071555">
    <property type="term" value="P:cell wall organization"/>
    <property type="evidence" value="ECO:0007669"/>
    <property type="project" value="UniProtKB-KW"/>
</dbReference>
<comment type="similarity">
    <text evidence="1 2">Belongs to the glycosyltransferase 77 family.</text>
</comment>
<keyword evidence="2" id="KW-0961">Cell wall biogenesis/degradation</keyword>
<dbReference type="SUPFAM" id="SSF53448">
    <property type="entry name" value="Nucleotide-diphospho-sugar transferases"/>
    <property type="match status" value="1"/>
</dbReference>
<evidence type="ECO:0000256" key="2">
    <source>
        <dbReference type="RuleBase" id="RU363055"/>
    </source>
</evidence>
<dbReference type="GO" id="GO:0016757">
    <property type="term" value="F:glycosyltransferase activity"/>
    <property type="evidence" value="ECO:0007669"/>
    <property type="project" value="UniProtKB-KW"/>
</dbReference>
<evidence type="ECO:0000259" key="3">
    <source>
        <dbReference type="Pfam" id="PF03407"/>
    </source>
</evidence>
<dbReference type="AlphaFoldDB" id="A0AAV8TY65"/>
<keyword evidence="2" id="KW-0328">Glycosyltransferase</keyword>
<dbReference type="InterPro" id="IPR029044">
    <property type="entry name" value="Nucleotide-diphossugar_trans"/>
</dbReference>
<accession>A0AAV8TY65</accession>
<comment type="caution">
    <text evidence="4">The sequence shown here is derived from an EMBL/GenBank/DDBJ whole genome shotgun (WGS) entry which is preliminary data.</text>
</comment>
<dbReference type="GO" id="GO:0000139">
    <property type="term" value="C:Golgi membrane"/>
    <property type="evidence" value="ECO:0007669"/>
    <property type="project" value="UniProtKB-SubCell"/>
</dbReference>
<evidence type="ECO:0000313" key="5">
    <source>
        <dbReference type="Proteomes" id="UP001159364"/>
    </source>
</evidence>
<keyword evidence="2" id="KW-0808">Transferase</keyword>
<feature type="transmembrane region" description="Helical" evidence="2">
    <location>
        <begin position="30"/>
        <end position="47"/>
    </location>
</feature>
<name>A0AAV8TY65_9ROSI</name>
<evidence type="ECO:0000256" key="1">
    <source>
        <dbReference type="ARBA" id="ARBA00007033"/>
    </source>
</evidence>
<keyword evidence="2" id="KW-0333">Golgi apparatus</keyword>
<keyword evidence="5" id="KW-1185">Reference proteome</keyword>
<dbReference type="Proteomes" id="UP001159364">
    <property type="component" value="Linkage Group LG02"/>
</dbReference>
<keyword evidence="2" id="KW-0735">Signal-anchor</keyword>
<dbReference type="Pfam" id="PF03407">
    <property type="entry name" value="Nucleotid_trans"/>
    <property type="match status" value="1"/>
</dbReference>
<keyword evidence="2" id="KW-0812">Transmembrane</keyword>
<keyword evidence="2" id="KW-0472">Membrane</keyword>
<dbReference type="InterPro" id="IPR044821">
    <property type="entry name" value="At1g28695/At4g15970-like"/>
</dbReference>